<dbReference type="InterPro" id="IPR011322">
    <property type="entry name" value="N-reg_PII-like_a/b"/>
</dbReference>
<dbReference type="InterPro" id="IPR015867">
    <property type="entry name" value="N-reg_PII/ATP_PRibTrfase_C"/>
</dbReference>
<dbReference type="PANTHER" id="PTHR23419:SF8">
    <property type="entry name" value="FI09726P"/>
    <property type="match status" value="1"/>
</dbReference>
<name>A0ABQ4DU39_9ACTN</name>
<sequence length="120" mass="13334">MRIAATTIRRRVRGVDQICIVTTVVDARAVADVLAAAAVAGRLAACAQVSGPVDSTYWWESRMETTREWTVVFKTAPDRVEALIDQVRAAHPYEVPEVLVTWVEGGNPDYTAWLHEQTRP</sequence>
<gene>
    <name evidence="2" type="ORF">Pen02_08970</name>
</gene>
<evidence type="ECO:0000256" key="1">
    <source>
        <dbReference type="ARBA" id="ARBA00010169"/>
    </source>
</evidence>
<comment type="caution">
    <text evidence="2">The sequence shown here is derived from an EMBL/GenBank/DDBJ whole genome shotgun (WGS) entry which is preliminary data.</text>
</comment>
<dbReference type="EMBL" id="BONW01000002">
    <property type="protein sequence ID" value="GIG85961.1"/>
    <property type="molecule type" value="Genomic_DNA"/>
</dbReference>
<dbReference type="Gene3D" id="3.30.70.120">
    <property type="match status" value="1"/>
</dbReference>
<evidence type="ECO:0008006" key="4">
    <source>
        <dbReference type="Google" id="ProtNLM"/>
    </source>
</evidence>
<evidence type="ECO:0000313" key="3">
    <source>
        <dbReference type="Proteomes" id="UP000646749"/>
    </source>
</evidence>
<protein>
    <recommendedName>
        <fullName evidence="4">Divalent-cation tolerance protein CutA</fullName>
    </recommendedName>
</protein>
<organism evidence="2 3">
    <name type="scientific">Plantactinospora endophytica</name>
    <dbReference type="NCBI Taxonomy" id="673535"/>
    <lineage>
        <taxon>Bacteria</taxon>
        <taxon>Bacillati</taxon>
        <taxon>Actinomycetota</taxon>
        <taxon>Actinomycetes</taxon>
        <taxon>Micromonosporales</taxon>
        <taxon>Micromonosporaceae</taxon>
        <taxon>Plantactinospora</taxon>
    </lineage>
</organism>
<evidence type="ECO:0000313" key="2">
    <source>
        <dbReference type="EMBL" id="GIG85961.1"/>
    </source>
</evidence>
<dbReference type="InterPro" id="IPR004323">
    <property type="entry name" value="Ion_tolerance_CutA"/>
</dbReference>
<keyword evidence="3" id="KW-1185">Reference proteome</keyword>
<dbReference type="Pfam" id="PF03091">
    <property type="entry name" value="CutA1"/>
    <property type="match status" value="1"/>
</dbReference>
<comment type="similarity">
    <text evidence="1">Belongs to the CutA family.</text>
</comment>
<dbReference type="SUPFAM" id="SSF54913">
    <property type="entry name" value="GlnB-like"/>
    <property type="match status" value="1"/>
</dbReference>
<dbReference type="Proteomes" id="UP000646749">
    <property type="component" value="Unassembled WGS sequence"/>
</dbReference>
<reference evidence="2 3" key="1">
    <citation type="submission" date="2021-01" db="EMBL/GenBank/DDBJ databases">
        <title>Whole genome shotgun sequence of Plantactinospora endophytica NBRC 110450.</title>
        <authorList>
            <person name="Komaki H."/>
            <person name="Tamura T."/>
        </authorList>
    </citation>
    <scope>NUCLEOTIDE SEQUENCE [LARGE SCALE GENOMIC DNA]</scope>
    <source>
        <strain evidence="2 3">NBRC 110450</strain>
    </source>
</reference>
<proteinExistence type="inferred from homology"/>
<accession>A0ABQ4DU39</accession>
<dbReference type="PANTHER" id="PTHR23419">
    <property type="entry name" value="DIVALENT CATION TOLERANCE CUTA-RELATED"/>
    <property type="match status" value="1"/>
</dbReference>